<feature type="binding site" evidence="15">
    <location>
        <position position="145"/>
    </location>
    <ligand>
        <name>DNA</name>
        <dbReference type="ChEBI" id="CHEBI:16991"/>
    </ligand>
</feature>
<dbReference type="SUPFAM" id="SSF46946">
    <property type="entry name" value="S13-like H2TH domain"/>
    <property type="match status" value="1"/>
</dbReference>
<evidence type="ECO:0000256" key="14">
    <source>
        <dbReference type="ARBA" id="ARBA00044632"/>
    </source>
</evidence>
<name>A0A402B867_9CHLR</name>
<comment type="similarity">
    <text evidence="2 15">Belongs to the FPG family.</text>
</comment>
<dbReference type="InterPro" id="IPR010979">
    <property type="entry name" value="Ribosomal_uS13-like_H2TH"/>
</dbReference>
<evidence type="ECO:0000256" key="1">
    <source>
        <dbReference type="ARBA" id="ARBA00001668"/>
    </source>
</evidence>
<keyword evidence="6 15" id="KW-0863">Zinc-finger</keyword>
<evidence type="ECO:0000313" key="19">
    <source>
        <dbReference type="Proteomes" id="UP000287171"/>
    </source>
</evidence>
<evidence type="ECO:0000256" key="9">
    <source>
        <dbReference type="ARBA" id="ARBA00023125"/>
    </source>
</evidence>
<keyword evidence="12 15" id="KW-0511">Multifunctional enzyme</keyword>
<keyword evidence="8 15" id="KW-0862">Zinc</keyword>
<dbReference type="Proteomes" id="UP000287171">
    <property type="component" value="Unassembled WGS sequence"/>
</dbReference>
<feature type="active site" description="Proton donor; for delta-elimination activity" evidence="15">
    <location>
        <position position="295"/>
    </location>
</feature>
<dbReference type="PANTHER" id="PTHR22993:SF9">
    <property type="entry name" value="FORMAMIDOPYRIMIDINE-DNA GLYCOSYLASE"/>
    <property type="match status" value="1"/>
</dbReference>
<reference evidence="19" key="1">
    <citation type="submission" date="2018-12" db="EMBL/GenBank/DDBJ databases">
        <title>Tengunoibacter tsumagoiensis gen. nov., sp. nov., Dictyobacter kobayashii sp. nov., D. alpinus sp. nov., and D. joshuensis sp. nov. and description of Dictyobacteraceae fam. nov. within the order Ktedonobacterales isolated from Tengu-no-mugimeshi.</title>
        <authorList>
            <person name="Wang C.M."/>
            <person name="Zheng Y."/>
            <person name="Sakai Y."/>
            <person name="Toyoda A."/>
            <person name="Minakuchi Y."/>
            <person name="Abe K."/>
            <person name="Yokota A."/>
            <person name="Yabe S."/>
        </authorList>
    </citation>
    <scope>NUCLEOTIDE SEQUENCE [LARGE SCALE GENOMIC DNA]</scope>
    <source>
        <strain evidence="19">Uno16</strain>
    </source>
</reference>
<evidence type="ECO:0000256" key="12">
    <source>
        <dbReference type="ARBA" id="ARBA00023268"/>
    </source>
</evidence>
<dbReference type="SMART" id="SM00898">
    <property type="entry name" value="Fapy_DNA_glyco"/>
    <property type="match status" value="1"/>
</dbReference>
<dbReference type="PANTHER" id="PTHR22993">
    <property type="entry name" value="FORMAMIDOPYRIMIDINE-DNA GLYCOSYLASE"/>
    <property type="match status" value="1"/>
</dbReference>
<dbReference type="SUPFAM" id="SSF57716">
    <property type="entry name" value="Glucocorticoid receptor-like (DNA-binding domain)"/>
    <property type="match status" value="1"/>
</dbReference>
<dbReference type="PROSITE" id="PS51066">
    <property type="entry name" value="ZF_FPG_2"/>
    <property type="match status" value="1"/>
</dbReference>
<dbReference type="HAMAP" id="MF_00103">
    <property type="entry name" value="Fapy_DNA_glycosyl"/>
    <property type="match status" value="1"/>
</dbReference>
<protein>
    <recommendedName>
        <fullName evidence="15">Formamidopyrimidine-DNA glycosylase</fullName>
        <shortName evidence="15">Fapy-DNA glycosylase</shortName>
        <ecNumber evidence="15">3.2.2.23</ecNumber>
    </recommendedName>
    <alternativeName>
        <fullName evidence="15">DNA-(apurinic or apyrimidinic site) lyase MutM</fullName>
        <shortName evidence="15">AP lyase MutM</shortName>
        <ecNumber evidence="15">4.2.99.18</ecNumber>
    </alternativeName>
</protein>
<dbReference type="CDD" id="cd08966">
    <property type="entry name" value="EcFpg-like_N"/>
    <property type="match status" value="1"/>
</dbReference>
<dbReference type="InterPro" id="IPR015887">
    <property type="entry name" value="DNA_glyclase_Znf_dom_DNA_BS"/>
</dbReference>
<dbReference type="RefSeq" id="WP_126627849.1">
    <property type="nucleotide sequence ID" value="NZ_BIFT01000001.1"/>
</dbReference>
<proteinExistence type="inferred from homology"/>
<evidence type="ECO:0000259" key="16">
    <source>
        <dbReference type="PROSITE" id="PS51066"/>
    </source>
</evidence>
<evidence type="ECO:0000256" key="7">
    <source>
        <dbReference type="ARBA" id="ARBA00022801"/>
    </source>
</evidence>
<dbReference type="GO" id="GO:0034039">
    <property type="term" value="F:8-oxo-7,8-dihydroguanine DNA N-glycosylase activity"/>
    <property type="evidence" value="ECO:0007669"/>
    <property type="project" value="TreeGrafter"/>
</dbReference>
<keyword evidence="11 15" id="KW-0456">Lyase</keyword>
<dbReference type="SUPFAM" id="SSF81624">
    <property type="entry name" value="N-terminal domain of MutM-like DNA repair proteins"/>
    <property type="match status" value="1"/>
</dbReference>
<evidence type="ECO:0000256" key="6">
    <source>
        <dbReference type="ARBA" id="ARBA00022771"/>
    </source>
</evidence>
<keyword evidence="10 15" id="KW-0234">DNA repair</keyword>
<keyword evidence="4 15" id="KW-0479">Metal-binding</keyword>
<feature type="binding site" evidence="15">
    <location>
        <position position="186"/>
    </location>
    <ligand>
        <name>DNA</name>
        <dbReference type="ChEBI" id="CHEBI:16991"/>
    </ligand>
</feature>
<evidence type="ECO:0000259" key="17">
    <source>
        <dbReference type="PROSITE" id="PS51068"/>
    </source>
</evidence>
<comment type="catalytic activity">
    <reaction evidence="14 15">
        <text>2'-deoxyribonucleotide-(2'-deoxyribose 5'-phosphate)-2'-deoxyribonucleotide-DNA = a 3'-end 2'-deoxyribonucleotide-(2,3-dehydro-2,3-deoxyribose 5'-phosphate)-DNA + a 5'-end 5'-phospho-2'-deoxyribonucleoside-DNA + H(+)</text>
        <dbReference type="Rhea" id="RHEA:66592"/>
        <dbReference type="Rhea" id="RHEA-COMP:13180"/>
        <dbReference type="Rhea" id="RHEA-COMP:16897"/>
        <dbReference type="Rhea" id="RHEA-COMP:17067"/>
        <dbReference type="ChEBI" id="CHEBI:15378"/>
        <dbReference type="ChEBI" id="CHEBI:136412"/>
        <dbReference type="ChEBI" id="CHEBI:157695"/>
        <dbReference type="ChEBI" id="CHEBI:167181"/>
        <dbReference type="EC" id="4.2.99.18"/>
    </reaction>
</comment>
<dbReference type="InterPro" id="IPR035937">
    <property type="entry name" value="FPG_N"/>
</dbReference>
<organism evidence="18 19">
    <name type="scientific">Dictyobacter alpinus</name>
    <dbReference type="NCBI Taxonomy" id="2014873"/>
    <lineage>
        <taxon>Bacteria</taxon>
        <taxon>Bacillati</taxon>
        <taxon>Chloroflexota</taxon>
        <taxon>Ktedonobacteria</taxon>
        <taxon>Ktedonobacterales</taxon>
        <taxon>Dictyobacteraceae</taxon>
        <taxon>Dictyobacter</taxon>
    </lineage>
</organism>
<evidence type="ECO:0000256" key="5">
    <source>
        <dbReference type="ARBA" id="ARBA00022763"/>
    </source>
</evidence>
<evidence type="ECO:0000256" key="11">
    <source>
        <dbReference type="ARBA" id="ARBA00023239"/>
    </source>
</evidence>
<dbReference type="GO" id="GO:0003690">
    <property type="term" value="F:double-stranded DNA binding"/>
    <property type="evidence" value="ECO:0007669"/>
    <property type="project" value="UniProtKB-ARBA"/>
</dbReference>
<evidence type="ECO:0000256" key="4">
    <source>
        <dbReference type="ARBA" id="ARBA00022723"/>
    </source>
</evidence>
<dbReference type="OrthoDB" id="9800855at2"/>
<keyword evidence="19" id="KW-1185">Reference proteome</keyword>
<comment type="subunit">
    <text evidence="3 15">Monomer.</text>
</comment>
<dbReference type="EMBL" id="BIFT01000001">
    <property type="protein sequence ID" value="GCE27509.1"/>
    <property type="molecule type" value="Genomic_DNA"/>
</dbReference>
<dbReference type="GO" id="GO:0006284">
    <property type="term" value="P:base-excision repair"/>
    <property type="evidence" value="ECO:0007669"/>
    <property type="project" value="InterPro"/>
</dbReference>
<evidence type="ECO:0000256" key="15">
    <source>
        <dbReference type="HAMAP-Rule" id="MF_00103"/>
    </source>
</evidence>
<feature type="active site" description="Proton donor; for beta-elimination activity" evidence="15">
    <location>
        <position position="59"/>
    </location>
</feature>
<dbReference type="Pfam" id="PF06831">
    <property type="entry name" value="H2TH"/>
    <property type="match status" value="1"/>
</dbReference>
<dbReference type="PROSITE" id="PS51068">
    <property type="entry name" value="FPG_CAT"/>
    <property type="match status" value="1"/>
</dbReference>
<feature type="active site" description="Proton donor" evidence="15">
    <location>
        <position position="3"/>
    </location>
</feature>
<comment type="function">
    <text evidence="15">Involved in base excision repair of DNA damaged by oxidation or by mutagenic agents. Acts as DNA glycosylase that recognizes and removes damaged bases. Has a preference for oxidized purines, such as 7,8-dihydro-8-oxoguanine (8-oxoG). Has AP (apurinic/apyrimidinic) lyase activity and introduces nicks in the DNA strand. Cleaves the DNA backbone by beta-delta elimination to generate a single-strand break at the site of the removed base with both 3'- and 5'-phosphates.</text>
</comment>
<comment type="catalytic activity">
    <reaction evidence="1 15">
        <text>Hydrolysis of DNA containing ring-opened 7-methylguanine residues, releasing 2,6-diamino-4-hydroxy-5-(N-methyl)formamidopyrimidine.</text>
        <dbReference type="EC" id="3.2.2.23"/>
    </reaction>
</comment>
<dbReference type="Pfam" id="PF06827">
    <property type="entry name" value="zf-FPG_IleRS"/>
    <property type="match status" value="1"/>
</dbReference>
<dbReference type="InterPro" id="IPR000214">
    <property type="entry name" value="Znf_DNA_glyclase/AP_lyase"/>
</dbReference>
<dbReference type="Pfam" id="PF01149">
    <property type="entry name" value="Fapy_DNA_glyco"/>
    <property type="match status" value="1"/>
</dbReference>
<sequence length="318" mass="35675">MPELPEVEYTARQLRASVVGATIQEAHVFWERSISHPPVPDFLAEVADRRIESVRRRGKFLLVDLSGGLFLSIHRRMTGNFLLLAPGWRVDTSLREQDSATWNTKGPTFYVQSEDGSPVSSAELKYCRVSFIFTDGRCLLFTDPRKFGKVGLWPRKREQEALKGLGPEPLEEDFSLERFSRSLAGRRTVIKQVLLDQTVVAGVGNIYADEALFYAHIHPLRRAESLTLAEVQLLHEGIITVLRKGIEHGGTSFNDYRDLWGEAGDNYNHVQVYHQEGKPCSRCGTPIERMVIAQRSAHLCPTCQPAPVQPGDVVIAAP</sequence>
<dbReference type="NCBIfam" id="TIGR00577">
    <property type="entry name" value="fpg"/>
    <property type="match status" value="1"/>
</dbReference>
<feature type="domain" description="FPG-type" evidence="16">
    <location>
        <begin position="271"/>
        <end position="305"/>
    </location>
</feature>
<dbReference type="NCBIfam" id="NF002211">
    <property type="entry name" value="PRK01103.1"/>
    <property type="match status" value="1"/>
</dbReference>
<comment type="cofactor">
    <cofactor evidence="15">
        <name>Zn(2+)</name>
        <dbReference type="ChEBI" id="CHEBI:29105"/>
    </cofactor>
    <text evidence="15">Binds 1 zinc ion per subunit.</text>
</comment>
<dbReference type="InterPro" id="IPR015886">
    <property type="entry name" value="H2TH_FPG"/>
</dbReference>
<evidence type="ECO:0000256" key="2">
    <source>
        <dbReference type="ARBA" id="ARBA00009409"/>
    </source>
</evidence>
<evidence type="ECO:0000256" key="13">
    <source>
        <dbReference type="ARBA" id="ARBA00023295"/>
    </source>
</evidence>
<dbReference type="GO" id="GO:0003684">
    <property type="term" value="F:damaged DNA binding"/>
    <property type="evidence" value="ECO:0007669"/>
    <property type="project" value="InterPro"/>
</dbReference>
<comment type="caution">
    <text evidence="18">The sequence shown here is derived from an EMBL/GenBank/DDBJ whole genome shotgun (WGS) entry which is preliminary data.</text>
</comment>
<evidence type="ECO:0000256" key="8">
    <source>
        <dbReference type="ARBA" id="ARBA00022833"/>
    </source>
</evidence>
<dbReference type="Gene3D" id="1.10.8.50">
    <property type="match status" value="1"/>
</dbReference>
<feature type="active site" description="Schiff-base intermediate with DNA" evidence="15">
    <location>
        <position position="2"/>
    </location>
</feature>
<dbReference type="Gene3D" id="3.20.190.10">
    <property type="entry name" value="MutM-like, N-terminal"/>
    <property type="match status" value="1"/>
</dbReference>
<dbReference type="InterPro" id="IPR010663">
    <property type="entry name" value="Znf_FPG/IleRS"/>
</dbReference>
<gene>
    <name evidence="15 18" type="primary">mutM</name>
    <name evidence="15" type="synonym">fpg</name>
    <name evidence="18" type="ORF">KDA_29930</name>
</gene>
<dbReference type="InterPro" id="IPR012319">
    <property type="entry name" value="FPG_cat"/>
</dbReference>
<evidence type="ECO:0000313" key="18">
    <source>
        <dbReference type="EMBL" id="GCE27509.1"/>
    </source>
</evidence>
<dbReference type="FunFam" id="1.10.8.50:FF:000003">
    <property type="entry name" value="Formamidopyrimidine-DNA glycosylase"/>
    <property type="match status" value="1"/>
</dbReference>
<dbReference type="EC" id="4.2.99.18" evidence="15"/>
<dbReference type="GO" id="GO:0008270">
    <property type="term" value="F:zinc ion binding"/>
    <property type="evidence" value="ECO:0007669"/>
    <property type="project" value="UniProtKB-UniRule"/>
</dbReference>
<dbReference type="AlphaFoldDB" id="A0A402B867"/>
<dbReference type="InterPro" id="IPR020629">
    <property type="entry name" value="FPG_Glyclase"/>
</dbReference>
<evidence type="ECO:0000256" key="10">
    <source>
        <dbReference type="ARBA" id="ARBA00023204"/>
    </source>
</evidence>
<keyword evidence="9 15" id="KW-0238">DNA-binding</keyword>
<keyword evidence="13 15" id="KW-0326">Glycosidase</keyword>
<dbReference type="GO" id="GO:0140078">
    <property type="term" value="F:class I DNA-(apurinic or apyrimidinic site) endonuclease activity"/>
    <property type="evidence" value="ECO:0007669"/>
    <property type="project" value="UniProtKB-EC"/>
</dbReference>
<feature type="domain" description="Formamidopyrimidine-DNA glycosylase catalytic" evidence="17">
    <location>
        <begin position="2"/>
        <end position="148"/>
    </location>
</feature>
<dbReference type="PROSITE" id="PS01242">
    <property type="entry name" value="ZF_FPG_1"/>
    <property type="match status" value="1"/>
</dbReference>
<keyword evidence="5 15" id="KW-0227">DNA damage</keyword>
<evidence type="ECO:0000256" key="3">
    <source>
        <dbReference type="ARBA" id="ARBA00011245"/>
    </source>
</evidence>
<comment type="caution">
    <text evidence="15">Lacks conserved residue(s) required for the propagation of feature annotation.</text>
</comment>
<dbReference type="EC" id="3.2.2.23" evidence="15"/>
<keyword evidence="7 15" id="KW-0378">Hydrolase</keyword>
<accession>A0A402B867</accession>
<dbReference type="SMART" id="SM01232">
    <property type="entry name" value="H2TH"/>
    <property type="match status" value="1"/>
</dbReference>